<dbReference type="GO" id="GO:0008270">
    <property type="term" value="F:zinc ion binding"/>
    <property type="evidence" value="ECO:0007669"/>
    <property type="project" value="UniProtKB-KW"/>
</dbReference>
<dbReference type="PROSITE" id="PS50158">
    <property type="entry name" value="ZF_CCHC"/>
    <property type="match status" value="1"/>
</dbReference>
<feature type="domain" description="CCHC-type" evidence="7">
    <location>
        <begin position="459"/>
        <end position="473"/>
    </location>
</feature>
<evidence type="ECO:0000256" key="5">
    <source>
        <dbReference type="SAM" id="Coils"/>
    </source>
</evidence>
<keyword evidence="3" id="KW-0511">Multifunctional enzyme</keyword>
<evidence type="ECO:0000313" key="10">
    <source>
        <dbReference type="Proteomes" id="UP000694569"/>
    </source>
</evidence>
<keyword evidence="4" id="KW-0863">Zinc-finger</keyword>
<dbReference type="GO" id="GO:0003676">
    <property type="term" value="F:nucleic acid binding"/>
    <property type="evidence" value="ECO:0007669"/>
    <property type="project" value="InterPro"/>
</dbReference>
<protein>
    <recommendedName>
        <fullName evidence="2">ribonuclease H</fullName>
        <ecNumber evidence="2">3.1.26.4</ecNumber>
    </recommendedName>
</protein>
<feature type="compositionally biased region" description="Polar residues" evidence="6">
    <location>
        <begin position="517"/>
        <end position="527"/>
    </location>
</feature>
<evidence type="ECO:0000313" key="9">
    <source>
        <dbReference type="Ensembl" id="ENSLLEP00000020677.1"/>
    </source>
</evidence>
<dbReference type="InterPro" id="IPR041577">
    <property type="entry name" value="RT_RNaseH_2"/>
</dbReference>
<name>A0A8C5N2J9_9ANUR</name>
<feature type="coiled-coil region" evidence="5">
    <location>
        <begin position="96"/>
        <end position="127"/>
    </location>
</feature>
<dbReference type="InterPro" id="IPR050951">
    <property type="entry name" value="Retrovirus_Pol_polyprotein"/>
</dbReference>
<evidence type="ECO:0000256" key="6">
    <source>
        <dbReference type="SAM" id="MobiDB-lite"/>
    </source>
</evidence>
<evidence type="ECO:0000256" key="1">
    <source>
        <dbReference type="ARBA" id="ARBA00010879"/>
    </source>
</evidence>
<dbReference type="Gene3D" id="3.10.10.10">
    <property type="entry name" value="HIV Type 1 Reverse Transcriptase, subunit A, domain 1"/>
    <property type="match status" value="1"/>
</dbReference>
<feature type="compositionally biased region" description="Basic residues" evidence="6">
    <location>
        <begin position="505"/>
        <end position="516"/>
    </location>
</feature>
<dbReference type="CDD" id="cd01647">
    <property type="entry name" value="RT_LTR"/>
    <property type="match status" value="1"/>
</dbReference>
<dbReference type="Proteomes" id="UP000694569">
    <property type="component" value="Unplaced"/>
</dbReference>
<dbReference type="InterPro" id="IPR043502">
    <property type="entry name" value="DNA/RNA_pol_sf"/>
</dbReference>
<dbReference type="Pfam" id="PF00078">
    <property type="entry name" value="RVT_1"/>
    <property type="match status" value="1"/>
</dbReference>
<reference evidence="9" key="1">
    <citation type="submission" date="2025-08" db="UniProtKB">
        <authorList>
            <consortium name="Ensembl"/>
        </authorList>
    </citation>
    <scope>IDENTIFICATION</scope>
</reference>
<evidence type="ECO:0000256" key="2">
    <source>
        <dbReference type="ARBA" id="ARBA00012180"/>
    </source>
</evidence>
<dbReference type="SMART" id="SM00343">
    <property type="entry name" value="ZnF_C2HC"/>
    <property type="match status" value="1"/>
</dbReference>
<dbReference type="GO" id="GO:0004523">
    <property type="term" value="F:RNA-DNA hybrid ribonuclease activity"/>
    <property type="evidence" value="ECO:0007669"/>
    <property type="project" value="UniProtKB-EC"/>
</dbReference>
<sequence length="1282" mass="145038">MEQLQDKVSTTLLQLEKAHLVEVCRFLKCPEESGTGFLTESRRTLIRKAETVLEEIEGSQEEDEVCQYLKDLLSFILGVKPGVTDAELMVKEDTRIRDLREKYLQLQQSQEEARKALEEEMRTLEDRISVSSGSVSKVGEMTVPLPTTVPEVTLRREFRICGQIGEGGQKDKLSYTSLIHQIDAGIRKGHSEVEIIEAVIRAVSPGLHLRDMLEIKSGLTLSTLKIILKGHYGEDSSSDLLHKLMNISQEPKESAQNFLFRAIELKEKLRWKSSDKETEDKYSTDLIQRKFLRSIETGLLSDAIKFQVKPYLNDIAVTDDVLIERVNEAANLELERQQKLKKTAYGKNPRLNELHTEVNCQEKEPLPGASKEICATARGETARDLKKTLANLKESGPDPYKLMEDLKVEMFEMKKMFLTVMETSNLLRPREFPMIQTPARQRGCRECQGPNAGATCNHCFRCGQVGHLSRGCRVRAQPTENFERAAETGPPVAPYHVSHRHQHTPVRTPKQKRHQHPTNIPKQQGRVSSNEISMNAVNYLSPQRQAKLIALVGRRCLVRCRLDEVTIEALWDTGAQASLVNDEWRKQYLPHTTIRPIEELLGPGTLTGLAANQTEIPFLGWIEVRFQLVGESASVETLTVPILVSEDPQVAENPIIGFNVIEELISQEKRVAETSASVIQMMSRAFSVTAKTAETMLGLIHTSATSYDEGIVRTGLKKIVLPANQTTFIHARAHVGVQTKDQEMIFVPSELCPLPEGVIISEVVVDVCKGSPIYVPIPIGNTTKHDITLDQRCLLGHLQTVKAVYPAAVQPVRDRELQREQISHHSNNVLKPPEVEVKKRANSGGRSNQRWDPPVNVDHLSEAQQQAVRHVLREECHAFAFDDDDIGCIPSLNMHITLKDTTPVQKTYMSVPKPLHQEVKEYVQDLLNRGWITQSRSSYSSPVVCVRKKDGSLRLCCDYRELNRKSVPDRHPIPRIQDMLDSLSGSSWFSVFDQGKAYHQGFLDTESRLLTAFITPWGLYQWVRIPFGLSAAPAEFQRSMEECLSGLRDDICQPYLDDNLVHSSTFEDHLKHVQTVLQRYQQHGIKLTPRKCELFKRKVRFLGKMVSGEGYTMDPAEIAPVQKLKEKKPETIGDLRKMLGFLSHYRSYIPNISRTAKPLYELLSLTESERNGKDTVSVQERALQVKKKGRTTKQQGHLPSRRSISWTNCHQEILNQLIDYLLKPPVLGYVDFTQPFVLHCDASQEGLGAVLYQKQGGKMVVIAYGSRTLTHRRRIIICILGS</sequence>
<dbReference type="InterPro" id="IPR043128">
    <property type="entry name" value="Rev_trsase/Diguanyl_cyclase"/>
</dbReference>
<dbReference type="InterPro" id="IPR000477">
    <property type="entry name" value="RT_dom"/>
</dbReference>
<proteinExistence type="inferred from homology"/>
<organism evidence="9 10">
    <name type="scientific">Leptobrachium leishanense</name>
    <name type="common">Leishan spiny toad</name>
    <dbReference type="NCBI Taxonomy" id="445787"/>
    <lineage>
        <taxon>Eukaryota</taxon>
        <taxon>Metazoa</taxon>
        <taxon>Chordata</taxon>
        <taxon>Craniata</taxon>
        <taxon>Vertebrata</taxon>
        <taxon>Euteleostomi</taxon>
        <taxon>Amphibia</taxon>
        <taxon>Batrachia</taxon>
        <taxon>Anura</taxon>
        <taxon>Pelobatoidea</taxon>
        <taxon>Megophryidae</taxon>
        <taxon>Leptobrachium</taxon>
    </lineage>
</organism>
<dbReference type="Ensembl" id="ENSLLET00000021487.1">
    <property type="protein sequence ID" value="ENSLLEP00000020677.1"/>
    <property type="gene ID" value="ENSLLEG00000013116.1"/>
</dbReference>
<dbReference type="SUPFAM" id="SSF56672">
    <property type="entry name" value="DNA/RNA polymerases"/>
    <property type="match status" value="1"/>
</dbReference>
<dbReference type="GeneTree" id="ENSGT00940000165177"/>
<dbReference type="PANTHER" id="PTHR37984">
    <property type="entry name" value="PROTEIN CBG26694"/>
    <property type="match status" value="1"/>
</dbReference>
<evidence type="ECO:0000256" key="3">
    <source>
        <dbReference type="ARBA" id="ARBA00023268"/>
    </source>
</evidence>
<keyword evidence="4" id="KW-0862">Zinc</keyword>
<evidence type="ECO:0000259" key="7">
    <source>
        <dbReference type="PROSITE" id="PS50158"/>
    </source>
</evidence>
<dbReference type="InterPro" id="IPR001878">
    <property type="entry name" value="Znf_CCHC"/>
</dbReference>
<keyword evidence="10" id="KW-1185">Reference proteome</keyword>
<dbReference type="Gene3D" id="3.30.70.270">
    <property type="match status" value="2"/>
</dbReference>
<dbReference type="EC" id="3.1.26.4" evidence="2"/>
<reference evidence="9" key="2">
    <citation type="submission" date="2025-09" db="UniProtKB">
        <authorList>
            <consortium name="Ensembl"/>
        </authorList>
    </citation>
    <scope>IDENTIFICATION</scope>
</reference>
<dbReference type="Gene3D" id="3.10.20.370">
    <property type="match status" value="1"/>
</dbReference>
<evidence type="ECO:0000256" key="4">
    <source>
        <dbReference type="PROSITE-ProRule" id="PRU00047"/>
    </source>
</evidence>
<feature type="domain" description="Reverse transcriptase" evidence="8">
    <location>
        <begin position="927"/>
        <end position="1106"/>
    </location>
</feature>
<feature type="region of interest" description="Disordered" evidence="6">
    <location>
        <begin position="505"/>
        <end position="527"/>
    </location>
</feature>
<keyword evidence="4" id="KW-0479">Metal-binding</keyword>
<dbReference type="Pfam" id="PF17919">
    <property type="entry name" value="RT_RNaseH_2"/>
    <property type="match status" value="1"/>
</dbReference>
<dbReference type="OrthoDB" id="9950135at2759"/>
<dbReference type="PANTHER" id="PTHR37984:SF5">
    <property type="entry name" value="PROTEIN NYNRIN-LIKE"/>
    <property type="match status" value="1"/>
</dbReference>
<accession>A0A8C5N2J9</accession>
<evidence type="ECO:0000259" key="8">
    <source>
        <dbReference type="PROSITE" id="PS50878"/>
    </source>
</evidence>
<keyword evidence="5" id="KW-0175">Coiled coil</keyword>
<dbReference type="PROSITE" id="PS50878">
    <property type="entry name" value="RT_POL"/>
    <property type="match status" value="1"/>
</dbReference>
<comment type="similarity">
    <text evidence="1">Belongs to the beta type-B retroviral polymerase family. HERV class-II K(HML-2) pol subfamily.</text>
</comment>